<dbReference type="EMBL" id="CNFT01001305">
    <property type="protein sequence ID" value="CKT13859.1"/>
    <property type="molecule type" value="Genomic_DNA"/>
</dbReference>
<organism evidence="1 2">
    <name type="scientific">Mycobacterium tuberculosis</name>
    <dbReference type="NCBI Taxonomy" id="1773"/>
    <lineage>
        <taxon>Bacteria</taxon>
        <taxon>Bacillati</taxon>
        <taxon>Actinomycetota</taxon>
        <taxon>Actinomycetes</taxon>
        <taxon>Mycobacteriales</taxon>
        <taxon>Mycobacteriaceae</taxon>
        <taxon>Mycobacterium</taxon>
        <taxon>Mycobacterium tuberculosis complex</taxon>
    </lineage>
</organism>
<sequence>MFECAAGGAGFALAWDGHVAHPELVEIIFDRCVSAAPISGHCPWWASGAAADPFDGGCQLRCICGVSELDAVVQDDTVGVVDDLGLVAELDRLAQSSLADRASVGIVETDQAAA</sequence>
<proteinExistence type="predicted"/>
<reference evidence="1 2" key="1">
    <citation type="submission" date="2015-03" db="EMBL/GenBank/DDBJ databases">
        <authorList>
            <consortium name="Pathogen Informatics"/>
        </authorList>
    </citation>
    <scope>NUCLEOTIDE SEQUENCE [LARGE SCALE GENOMIC DNA]</scope>
    <source>
        <strain evidence="1 2">Bir 185</strain>
    </source>
</reference>
<evidence type="ECO:0000313" key="2">
    <source>
        <dbReference type="Proteomes" id="UP000050164"/>
    </source>
</evidence>
<dbReference type="AlphaFoldDB" id="A0A655AFN1"/>
<dbReference type="Proteomes" id="UP000050164">
    <property type="component" value="Unassembled WGS sequence"/>
</dbReference>
<name>A0A655AFN1_MYCTX</name>
<gene>
    <name evidence="1" type="ORF">ERS027659_04005</name>
</gene>
<evidence type="ECO:0000313" key="1">
    <source>
        <dbReference type="EMBL" id="CKT13859.1"/>
    </source>
</evidence>
<protein>
    <submittedName>
        <fullName evidence="1">Uncharacterized protein</fullName>
    </submittedName>
</protein>
<accession>A0A655AFN1</accession>